<keyword evidence="2" id="KW-1185">Reference proteome</keyword>
<sequence precursor="true">MHLLFPLLLLFAAPPGDLPEPPPLTASQVTSIQTLIRETQTADARLQAELLRRQDALTAAYARYQLDAEEVQRLQSEVLATQTALLGNYHRLQVELRGIVGEARFQRLHRRIDLHLRKQKKLSQETTP</sequence>
<dbReference type="OrthoDB" id="9927283at2"/>
<proteinExistence type="predicted"/>
<evidence type="ECO:0000313" key="1">
    <source>
        <dbReference type="EMBL" id="QDU92576.1"/>
    </source>
</evidence>
<dbReference type="Proteomes" id="UP000317648">
    <property type="component" value="Chromosome"/>
</dbReference>
<gene>
    <name evidence="1" type="ORF">Pla8534_03240</name>
</gene>
<name>A0A518DL64_9BACT</name>
<dbReference type="RefSeq" id="WP_145048648.1">
    <property type="nucleotide sequence ID" value="NZ_CP036433.1"/>
</dbReference>
<accession>A0A518DL64</accession>
<dbReference type="AlphaFoldDB" id="A0A518DL64"/>
<dbReference type="EMBL" id="CP036433">
    <property type="protein sequence ID" value="QDU92576.1"/>
    <property type="molecule type" value="Genomic_DNA"/>
</dbReference>
<evidence type="ECO:0000313" key="2">
    <source>
        <dbReference type="Proteomes" id="UP000317648"/>
    </source>
</evidence>
<organism evidence="1 2">
    <name type="scientific">Lignipirellula cremea</name>
    <dbReference type="NCBI Taxonomy" id="2528010"/>
    <lineage>
        <taxon>Bacteria</taxon>
        <taxon>Pseudomonadati</taxon>
        <taxon>Planctomycetota</taxon>
        <taxon>Planctomycetia</taxon>
        <taxon>Pirellulales</taxon>
        <taxon>Pirellulaceae</taxon>
        <taxon>Lignipirellula</taxon>
    </lineage>
</organism>
<dbReference type="KEGG" id="lcre:Pla8534_03240"/>
<protein>
    <submittedName>
        <fullName evidence="1">Uncharacterized protein</fullName>
    </submittedName>
</protein>
<reference evidence="1 2" key="1">
    <citation type="submission" date="2019-02" db="EMBL/GenBank/DDBJ databases">
        <title>Deep-cultivation of Planctomycetes and their phenomic and genomic characterization uncovers novel biology.</title>
        <authorList>
            <person name="Wiegand S."/>
            <person name="Jogler M."/>
            <person name="Boedeker C."/>
            <person name="Pinto D."/>
            <person name="Vollmers J."/>
            <person name="Rivas-Marin E."/>
            <person name="Kohn T."/>
            <person name="Peeters S.H."/>
            <person name="Heuer A."/>
            <person name="Rast P."/>
            <person name="Oberbeckmann S."/>
            <person name="Bunk B."/>
            <person name="Jeske O."/>
            <person name="Meyerdierks A."/>
            <person name="Storesund J.E."/>
            <person name="Kallscheuer N."/>
            <person name="Luecker S."/>
            <person name="Lage O.M."/>
            <person name="Pohl T."/>
            <person name="Merkel B.J."/>
            <person name="Hornburger P."/>
            <person name="Mueller R.-W."/>
            <person name="Bruemmer F."/>
            <person name="Labrenz M."/>
            <person name="Spormann A.M."/>
            <person name="Op den Camp H."/>
            <person name="Overmann J."/>
            <person name="Amann R."/>
            <person name="Jetten M.S.M."/>
            <person name="Mascher T."/>
            <person name="Medema M.H."/>
            <person name="Devos D.P."/>
            <person name="Kaster A.-K."/>
            <person name="Ovreas L."/>
            <person name="Rohde M."/>
            <person name="Galperin M.Y."/>
            <person name="Jogler C."/>
        </authorList>
    </citation>
    <scope>NUCLEOTIDE SEQUENCE [LARGE SCALE GENOMIC DNA]</scope>
    <source>
        <strain evidence="1 2">Pla85_3_4</strain>
    </source>
</reference>